<reference evidence="3" key="1">
    <citation type="journal article" date="2019" name="Int. J. Syst. Evol. Microbiol.">
        <title>The Global Catalogue of Microorganisms (GCM) 10K type strain sequencing project: providing services to taxonomists for standard genome sequencing and annotation.</title>
        <authorList>
            <consortium name="The Broad Institute Genomics Platform"/>
            <consortium name="The Broad Institute Genome Sequencing Center for Infectious Disease"/>
            <person name="Wu L."/>
            <person name="Ma J."/>
        </authorList>
    </citation>
    <scope>NUCLEOTIDE SEQUENCE [LARGE SCALE GENOMIC DNA]</scope>
    <source>
        <strain evidence="3">KCTC 23701</strain>
    </source>
</reference>
<dbReference type="EMBL" id="BMYO01000010">
    <property type="protein sequence ID" value="GHD68573.1"/>
    <property type="molecule type" value="Genomic_DNA"/>
</dbReference>
<dbReference type="RefSeq" id="WP_189462170.1">
    <property type="nucleotide sequence ID" value="NZ_BMYO01000010.1"/>
</dbReference>
<dbReference type="InterPro" id="IPR025188">
    <property type="entry name" value="DUF4113"/>
</dbReference>
<dbReference type="Proteomes" id="UP000604737">
    <property type="component" value="Unassembled WGS sequence"/>
</dbReference>
<sequence length="67" mass="7301">MINQANRRYGRGSLTLASALDDKGWKMKQGKVSPHWTMVCAGVPWRARGCIGLLVCLVKAIADETVA</sequence>
<protein>
    <recommendedName>
        <fullName evidence="1">DUF4113 domain-containing protein</fullName>
    </recommendedName>
</protein>
<feature type="domain" description="DUF4113" evidence="1">
    <location>
        <begin position="3"/>
        <end position="37"/>
    </location>
</feature>
<name>A0ABQ3H3H8_9NEIS</name>
<evidence type="ECO:0000259" key="1">
    <source>
        <dbReference type="Pfam" id="PF13438"/>
    </source>
</evidence>
<organism evidence="2 3">
    <name type="scientific">Jeongeupia chitinilytica</name>
    <dbReference type="NCBI Taxonomy" id="1041641"/>
    <lineage>
        <taxon>Bacteria</taxon>
        <taxon>Pseudomonadati</taxon>
        <taxon>Pseudomonadota</taxon>
        <taxon>Betaproteobacteria</taxon>
        <taxon>Neisseriales</taxon>
        <taxon>Chitinibacteraceae</taxon>
        <taxon>Jeongeupia</taxon>
    </lineage>
</organism>
<keyword evidence="3" id="KW-1185">Reference proteome</keyword>
<gene>
    <name evidence="2" type="ORF">GCM10007350_34190</name>
</gene>
<evidence type="ECO:0000313" key="2">
    <source>
        <dbReference type="EMBL" id="GHD68573.1"/>
    </source>
</evidence>
<comment type="caution">
    <text evidence="2">The sequence shown here is derived from an EMBL/GenBank/DDBJ whole genome shotgun (WGS) entry which is preliminary data.</text>
</comment>
<dbReference type="Pfam" id="PF13438">
    <property type="entry name" value="DUF4113"/>
    <property type="match status" value="1"/>
</dbReference>
<proteinExistence type="predicted"/>
<evidence type="ECO:0000313" key="3">
    <source>
        <dbReference type="Proteomes" id="UP000604737"/>
    </source>
</evidence>
<accession>A0ABQ3H3H8</accession>